<dbReference type="Proteomes" id="UP000315369">
    <property type="component" value="Unassembled WGS sequence"/>
</dbReference>
<gene>
    <name evidence="1" type="ORF">FJV41_45740</name>
</gene>
<sequence length="71" mass="7951">MAYARFGRDSDVYVYEDTRGGFTCERCPSVSQQFRCATAVEMATHLRQHRANGDVVPEDAIVELESEPPSP</sequence>
<reference evidence="1 2" key="1">
    <citation type="submission" date="2019-06" db="EMBL/GenBank/DDBJ databases">
        <authorList>
            <person name="Livingstone P."/>
            <person name="Whitworth D."/>
        </authorList>
    </citation>
    <scope>NUCLEOTIDE SEQUENCE [LARGE SCALE GENOMIC DNA]</scope>
    <source>
        <strain evidence="1 2">AM401</strain>
    </source>
</reference>
<dbReference type="OrthoDB" id="9843311at2"/>
<comment type="caution">
    <text evidence="1">The sequence shown here is derived from an EMBL/GenBank/DDBJ whole genome shotgun (WGS) entry which is preliminary data.</text>
</comment>
<evidence type="ECO:0000313" key="2">
    <source>
        <dbReference type="Proteomes" id="UP000315369"/>
    </source>
</evidence>
<name>A0A540WJM6_9BACT</name>
<protein>
    <submittedName>
        <fullName evidence="1">Uncharacterized protein</fullName>
    </submittedName>
</protein>
<dbReference type="RefSeq" id="WP_141648932.1">
    <property type="nucleotide sequence ID" value="NZ_VIFM01000375.1"/>
</dbReference>
<organism evidence="1 2">
    <name type="scientific">Myxococcus llanfairpwllgwyngyllgogerychwyrndrobwllllantysiliogogogochensis</name>
    <dbReference type="NCBI Taxonomy" id="2590453"/>
    <lineage>
        <taxon>Bacteria</taxon>
        <taxon>Pseudomonadati</taxon>
        <taxon>Myxococcota</taxon>
        <taxon>Myxococcia</taxon>
        <taxon>Myxococcales</taxon>
        <taxon>Cystobacterineae</taxon>
        <taxon>Myxococcaceae</taxon>
        <taxon>Myxococcus</taxon>
    </lineage>
</organism>
<dbReference type="EMBL" id="VIFM01000375">
    <property type="protein sequence ID" value="TQF09213.1"/>
    <property type="molecule type" value="Genomic_DNA"/>
</dbReference>
<proteinExistence type="predicted"/>
<dbReference type="AlphaFoldDB" id="A0A540WJM6"/>
<evidence type="ECO:0000313" key="1">
    <source>
        <dbReference type="EMBL" id="TQF09213.1"/>
    </source>
</evidence>
<keyword evidence="2" id="KW-1185">Reference proteome</keyword>
<accession>A0A540WJM6</accession>